<protein>
    <recommendedName>
        <fullName evidence="2">Toprim domain-containing protein</fullName>
    </recommendedName>
</protein>
<dbReference type="CDD" id="cd01029">
    <property type="entry name" value="TOPRIM_primases"/>
    <property type="match status" value="1"/>
</dbReference>
<organism evidence="1">
    <name type="scientific">marine sediment metagenome</name>
    <dbReference type="NCBI Taxonomy" id="412755"/>
    <lineage>
        <taxon>unclassified sequences</taxon>
        <taxon>metagenomes</taxon>
        <taxon>ecological metagenomes</taxon>
    </lineage>
</organism>
<comment type="caution">
    <text evidence="1">The sequence shown here is derived from an EMBL/GenBank/DDBJ whole genome shotgun (WGS) entry which is preliminary data.</text>
</comment>
<reference evidence="1" key="1">
    <citation type="journal article" date="2015" name="Nature">
        <title>Complex archaea that bridge the gap between prokaryotes and eukaryotes.</title>
        <authorList>
            <person name="Spang A."/>
            <person name="Saw J.H."/>
            <person name="Jorgensen S.L."/>
            <person name="Zaremba-Niedzwiedzka K."/>
            <person name="Martijn J."/>
            <person name="Lind A.E."/>
            <person name="van Eijk R."/>
            <person name="Schleper C."/>
            <person name="Guy L."/>
            <person name="Ettema T.J."/>
        </authorList>
    </citation>
    <scope>NUCLEOTIDE SEQUENCE</scope>
</reference>
<dbReference type="SUPFAM" id="SSF56731">
    <property type="entry name" value="DNA primase core"/>
    <property type="match status" value="1"/>
</dbReference>
<name>A0A0F9TYH5_9ZZZZ</name>
<accession>A0A0F9TYH5</accession>
<proteinExistence type="predicted"/>
<dbReference type="EMBL" id="LAZR01001330">
    <property type="protein sequence ID" value="KKN46448.1"/>
    <property type="molecule type" value="Genomic_DNA"/>
</dbReference>
<gene>
    <name evidence="1" type="ORF">LCGC14_0672880</name>
</gene>
<evidence type="ECO:0000313" key="1">
    <source>
        <dbReference type="EMBL" id="KKN46448.1"/>
    </source>
</evidence>
<dbReference type="AlphaFoldDB" id="A0A0F9TYH5"/>
<dbReference type="InterPro" id="IPR034154">
    <property type="entry name" value="TOPRIM_DnaG/twinkle"/>
</dbReference>
<dbReference type="Gene3D" id="3.40.1360.10">
    <property type="match status" value="1"/>
</dbReference>
<sequence length="292" mass="33923">MGHQENEEVEAAIRGARFGQEWLRAECPFCDAEGHRDRKRSLAVNAYTGRWKCLRCELWGYLDEPPDPNVEFEVQEREERNVEIMDPPEGFIPLWDDKSYTLKPARMYMKRRHISSRSMAKELQVGACIEGYWRNRVIVPFLNPQDEWLGWVGRVWLDPLPEYGVDSIPYLYPKGMPRGEFFWNHKALLEETKIPCLVVEGAFDATPYYPNVLAALGKPSHRQVDLLCTAKRPIVLALDGDSWEEAMMLAMRLRFEGVKAGFVKFPPKTDPDEVDTAWTWREARRSLMKGDL</sequence>
<evidence type="ECO:0008006" key="2">
    <source>
        <dbReference type="Google" id="ProtNLM"/>
    </source>
</evidence>